<dbReference type="Proteomes" id="UP000277928">
    <property type="component" value="Unassembled WGS sequence"/>
</dbReference>
<evidence type="ECO:0000313" key="3">
    <source>
        <dbReference type="Proteomes" id="UP000277928"/>
    </source>
</evidence>
<feature type="region of interest" description="Disordered" evidence="1">
    <location>
        <begin position="169"/>
        <end position="188"/>
    </location>
</feature>
<proteinExistence type="predicted"/>
<gene>
    <name evidence="2" type="ORF">NLS_LOCUS1337</name>
</gene>
<feature type="region of interest" description="Disordered" evidence="1">
    <location>
        <begin position="1"/>
        <end position="54"/>
    </location>
</feature>
<feature type="compositionally biased region" description="Polar residues" evidence="1">
    <location>
        <begin position="40"/>
        <end position="50"/>
    </location>
</feature>
<dbReference type="OrthoDB" id="5873819at2759"/>
<keyword evidence="3" id="KW-1185">Reference proteome</keyword>
<name>A0A3P6STL5_LITSI</name>
<organism evidence="2 3">
    <name type="scientific">Litomosoides sigmodontis</name>
    <name type="common">Filarial nematode worm</name>
    <dbReference type="NCBI Taxonomy" id="42156"/>
    <lineage>
        <taxon>Eukaryota</taxon>
        <taxon>Metazoa</taxon>
        <taxon>Ecdysozoa</taxon>
        <taxon>Nematoda</taxon>
        <taxon>Chromadorea</taxon>
        <taxon>Rhabditida</taxon>
        <taxon>Spirurina</taxon>
        <taxon>Spiruromorpha</taxon>
        <taxon>Filarioidea</taxon>
        <taxon>Onchocercidae</taxon>
        <taxon>Litomosoides</taxon>
    </lineage>
</organism>
<dbReference type="EMBL" id="UYRX01000045">
    <property type="protein sequence ID" value="VDK71150.1"/>
    <property type="molecule type" value="Genomic_DNA"/>
</dbReference>
<evidence type="ECO:0000313" key="2">
    <source>
        <dbReference type="EMBL" id="VDK71150.1"/>
    </source>
</evidence>
<reference evidence="2 3" key="1">
    <citation type="submission" date="2018-08" db="EMBL/GenBank/DDBJ databases">
        <authorList>
            <person name="Laetsch R D."/>
            <person name="Stevens L."/>
            <person name="Kumar S."/>
            <person name="Blaxter L. M."/>
        </authorList>
    </citation>
    <scope>NUCLEOTIDE SEQUENCE [LARGE SCALE GENOMIC DNA]</scope>
</reference>
<protein>
    <submittedName>
        <fullName evidence="2">Uncharacterized protein</fullName>
    </submittedName>
</protein>
<evidence type="ECO:0000256" key="1">
    <source>
        <dbReference type="SAM" id="MobiDB-lite"/>
    </source>
</evidence>
<accession>A0A3P6STL5</accession>
<dbReference type="AlphaFoldDB" id="A0A3P6STL5"/>
<feature type="region of interest" description="Disordered" evidence="1">
    <location>
        <begin position="381"/>
        <end position="411"/>
    </location>
</feature>
<sequence length="544" mass="60156">MRLNSSIMKSFSEDPLSPSAVANSANGGGAIVTTRRNTDTDNLQGSSSSALVEGHSEVTTLKNCKCARAPAVSSTMLHCPLPNDYCCGGGDAPLECKLHRQNISTRNCEMRHSNSKDFHLNERREMEAKMIAVASSPMAAIHYEHLAHRATATTTTTTPLAHIRSALQISQQSSSAPSSTSSASSAHLQGSEKLMAKMYNETQRCVPLKKCLEEMRNDYNNEQFKCYPTQSKRFDVACTSLNQGKFFRRRVTRQASFLAAVSASHSHQEVRSVSTHDLQSDRNYRTEETVKWRGTGSTTRLTSDYTNATKLNESPVTGLQRFSAHAWKGGEIKNNSNLPRHSTYYIPPENIFRNGIRFHDSISDQELQVVQKFLNIPKISPSNTANMRGQHQCSNAANSTSKRPANTTSNSALRNVCRSSLKIIPIGGSDYGDDLEFAINNSSTKRFAHADRSLNYLHGSEKYGQLTLLTFNDDDDKSNLLVMIATAHDNDNKTSTSLLPEITVTANRDRNVVRKCLARATSAETFSKDDGKYELIKTVIVQVK</sequence>